<evidence type="ECO:0000313" key="1">
    <source>
        <dbReference type="EMBL" id="ASC06046.1"/>
    </source>
</evidence>
<dbReference type="Proteomes" id="UP000196816">
    <property type="component" value="Chromosome"/>
</dbReference>
<name>A0AAC9SU98_ACEPA</name>
<dbReference type="AlphaFoldDB" id="A0AAC9SU98"/>
<protein>
    <submittedName>
        <fullName evidence="1">Uncharacterized protein</fullName>
    </submittedName>
</protein>
<dbReference type="Gene3D" id="3.30.2310.20">
    <property type="entry name" value="RelE-like"/>
    <property type="match status" value="1"/>
</dbReference>
<gene>
    <name evidence="1" type="ORF">S101468_01809</name>
</gene>
<dbReference type="SUPFAM" id="SSF143011">
    <property type="entry name" value="RelE-like"/>
    <property type="match status" value="1"/>
</dbReference>
<organism evidence="1 2">
    <name type="scientific">Acetobacter pasteurianus subsp. pasteurianus</name>
    <dbReference type="NCBI Taxonomy" id="481145"/>
    <lineage>
        <taxon>Bacteria</taxon>
        <taxon>Pseudomonadati</taxon>
        <taxon>Pseudomonadota</taxon>
        <taxon>Alphaproteobacteria</taxon>
        <taxon>Acetobacterales</taxon>
        <taxon>Acetobacteraceae</taxon>
        <taxon>Acetobacter</taxon>
    </lineage>
</organism>
<proteinExistence type="predicted"/>
<dbReference type="InterPro" id="IPR035093">
    <property type="entry name" value="RelE/ParE_toxin_dom_sf"/>
</dbReference>
<accession>A0AAC9SU98</accession>
<sequence>MDLSKAKIDFNDDTRAVLKSVDGSSRGRVKKALEQFSSNPLYPALRFEKLTNKPLYTIRASYNLRIYMVHNGDNTMTIVEISNHDVSKRRS</sequence>
<dbReference type="EMBL" id="CP021922">
    <property type="protein sequence ID" value="ASC06046.1"/>
    <property type="molecule type" value="Genomic_DNA"/>
</dbReference>
<reference evidence="1 2" key="1">
    <citation type="submission" date="2017-06" db="EMBL/GenBank/DDBJ databases">
        <title>Genome sequence of Acetobacter pasteurianus subsp. pasteurianus strain SRCM101468.</title>
        <authorList>
            <person name="Cho S.H."/>
        </authorList>
    </citation>
    <scope>NUCLEOTIDE SEQUENCE [LARGE SCALE GENOMIC DNA]</scope>
    <source>
        <strain evidence="1 2">SRCM101468</strain>
    </source>
</reference>
<evidence type="ECO:0000313" key="2">
    <source>
        <dbReference type="Proteomes" id="UP000196816"/>
    </source>
</evidence>